<proteinExistence type="predicted"/>
<organism evidence="2">
    <name type="scientific">Strombidium rassoulzadegani</name>
    <dbReference type="NCBI Taxonomy" id="1082188"/>
    <lineage>
        <taxon>Eukaryota</taxon>
        <taxon>Sar</taxon>
        <taxon>Alveolata</taxon>
        <taxon>Ciliophora</taxon>
        <taxon>Intramacronucleata</taxon>
        <taxon>Spirotrichea</taxon>
        <taxon>Oligotrichia</taxon>
        <taxon>Strombidiidae</taxon>
        <taxon>Strombidium</taxon>
    </lineage>
</organism>
<sequence length="157" mass="17104">MLYLGLGVHSGMIFSLSFVLEPTPWLIVCSDLSLSSMVSFIRAQWPSVVFVSLSGVGTLLLASIDLFILTIIVLFAGLALLALVDRRQVLVVLLILDEVLLLPLLLPLHGLLHLDLVEELVVLVGEVVAERDHDEDAALPHHEVHENGLGEEAFEGL</sequence>
<accession>A0A7S3FV88</accession>
<name>A0A7S3FV88_9SPIT</name>
<keyword evidence="1" id="KW-0472">Membrane</keyword>
<dbReference type="EMBL" id="HBIA01012992">
    <property type="protein sequence ID" value="CAE0234762.1"/>
    <property type="molecule type" value="Transcribed_RNA"/>
</dbReference>
<dbReference type="AlphaFoldDB" id="A0A7S3FV88"/>
<evidence type="ECO:0000256" key="1">
    <source>
        <dbReference type="SAM" id="Phobius"/>
    </source>
</evidence>
<feature type="transmembrane region" description="Helical" evidence="1">
    <location>
        <begin position="6"/>
        <end position="28"/>
    </location>
</feature>
<protein>
    <submittedName>
        <fullName evidence="2">Uncharacterized protein</fullName>
    </submittedName>
</protein>
<keyword evidence="1" id="KW-0812">Transmembrane</keyword>
<feature type="transmembrane region" description="Helical" evidence="1">
    <location>
        <begin position="91"/>
        <end position="112"/>
    </location>
</feature>
<evidence type="ECO:0000313" key="2">
    <source>
        <dbReference type="EMBL" id="CAE0234762.1"/>
    </source>
</evidence>
<gene>
    <name evidence="2" type="ORF">SRAS04492_LOCUS6568</name>
</gene>
<reference evidence="2" key="1">
    <citation type="submission" date="2021-01" db="EMBL/GenBank/DDBJ databases">
        <authorList>
            <person name="Corre E."/>
            <person name="Pelletier E."/>
            <person name="Niang G."/>
            <person name="Scheremetjew M."/>
            <person name="Finn R."/>
            <person name="Kale V."/>
            <person name="Holt S."/>
            <person name="Cochrane G."/>
            <person name="Meng A."/>
            <person name="Brown T."/>
            <person name="Cohen L."/>
        </authorList>
    </citation>
    <scope>NUCLEOTIDE SEQUENCE</scope>
    <source>
        <strain evidence="2">Ras09</strain>
    </source>
</reference>
<keyword evidence="1" id="KW-1133">Transmembrane helix</keyword>
<feature type="transmembrane region" description="Helical" evidence="1">
    <location>
        <begin position="66"/>
        <end position="84"/>
    </location>
</feature>